<dbReference type="InterPro" id="IPR049449">
    <property type="entry name" value="TesB_ACOT8-like_N"/>
</dbReference>
<dbReference type="InterPro" id="IPR049450">
    <property type="entry name" value="ACOT8-like_C"/>
</dbReference>
<keyword evidence="4" id="KW-1185">Reference proteome</keyword>
<dbReference type="Pfam" id="PF20789">
    <property type="entry name" value="4HBT_3C"/>
    <property type="match status" value="1"/>
</dbReference>
<proteinExistence type="predicted"/>
<dbReference type="EMBL" id="LT629765">
    <property type="protein sequence ID" value="SDS45705.1"/>
    <property type="molecule type" value="Genomic_DNA"/>
</dbReference>
<accession>A0A1H1SCJ8</accession>
<sequence length="258" mass="28473">MPAAHYFARTGADTFAPTIHCEGAWSPEDYHFAALAGLVVHVAERSRPEGDTKKLARVSYDILGRLPLKEATVLVETIRPGRRIELVQVTVQLEGRSAIIARIWYLEAWDTSDVADPCGQTFPLPEDCADQRFSEVWGGGYIRQLTGRKVTGLPTGKFFAWFTSPAKLVDADERIALAEHFSRIDTANGVTARRSPEEWAFPNVDLTVHIYRHPEGQWTGLEATNAWGPEGTGVTSSIVHDIHGPLGRAEQMQALGKV</sequence>
<gene>
    <name evidence="3" type="ORF">SAMN04488539_1712</name>
</gene>
<dbReference type="Pfam" id="PF13622">
    <property type="entry name" value="4HBT_3"/>
    <property type="match status" value="1"/>
</dbReference>
<organism evidence="3 4">
    <name type="scientific">Corynebacterium timonense</name>
    <dbReference type="NCBI Taxonomy" id="441500"/>
    <lineage>
        <taxon>Bacteria</taxon>
        <taxon>Bacillati</taxon>
        <taxon>Actinomycetota</taxon>
        <taxon>Actinomycetes</taxon>
        <taxon>Mycobacteriales</taxon>
        <taxon>Corynebacteriaceae</taxon>
        <taxon>Corynebacterium</taxon>
    </lineage>
</organism>
<protein>
    <submittedName>
        <fullName evidence="3">Thioesterase-like superfamily protein</fullName>
    </submittedName>
</protein>
<evidence type="ECO:0000259" key="1">
    <source>
        <dbReference type="Pfam" id="PF13622"/>
    </source>
</evidence>
<evidence type="ECO:0000259" key="2">
    <source>
        <dbReference type="Pfam" id="PF20789"/>
    </source>
</evidence>
<dbReference type="Proteomes" id="UP000182237">
    <property type="component" value="Chromosome I"/>
</dbReference>
<dbReference type="RefSeq" id="WP_019194304.1">
    <property type="nucleotide sequence ID" value="NZ_LT629765.1"/>
</dbReference>
<dbReference type="eggNOG" id="COG2050">
    <property type="taxonomic scope" value="Bacteria"/>
</dbReference>
<evidence type="ECO:0000313" key="4">
    <source>
        <dbReference type="Proteomes" id="UP000182237"/>
    </source>
</evidence>
<name>A0A1H1SCJ8_9CORY</name>
<feature type="domain" description="Acyl-CoA thioesterase-like C-terminal" evidence="2">
    <location>
        <begin position="125"/>
        <end position="251"/>
    </location>
</feature>
<dbReference type="AlphaFoldDB" id="A0A1H1SCJ8"/>
<evidence type="ECO:0000313" key="3">
    <source>
        <dbReference type="EMBL" id="SDS45705.1"/>
    </source>
</evidence>
<reference evidence="3 4" key="1">
    <citation type="submission" date="2016-10" db="EMBL/GenBank/DDBJ databases">
        <authorList>
            <person name="de Groot N.N."/>
        </authorList>
    </citation>
    <scope>NUCLEOTIDE SEQUENCE [LARGE SCALE GENOMIC DNA]</scope>
    <source>
        <strain evidence="3 4">DSM 45434</strain>
    </source>
</reference>
<dbReference type="OrthoDB" id="1413770at2"/>
<dbReference type="Gene3D" id="2.40.160.210">
    <property type="entry name" value="Acyl-CoA thioesterase, double hotdog domain"/>
    <property type="match status" value="1"/>
</dbReference>
<dbReference type="InterPro" id="IPR042171">
    <property type="entry name" value="Acyl-CoA_hotdog"/>
</dbReference>
<feature type="domain" description="Acyl-CoA thioesterase-like N-terminal HotDog" evidence="1">
    <location>
        <begin position="25"/>
        <end position="105"/>
    </location>
</feature>
<dbReference type="STRING" id="1203190.GCA_000312345_01488"/>